<dbReference type="Proteomes" id="UP000694864">
    <property type="component" value="Chromosome 3"/>
</dbReference>
<proteinExistence type="predicted"/>
<dbReference type="RefSeq" id="XP_010499314.1">
    <property type="nucleotide sequence ID" value="XM_010501012.2"/>
</dbReference>
<accession>A0ABM0YDF5</accession>
<dbReference type="PANTHER" id="PTHR35996">
    <property type="entry name" value="OSJNBA0038O10.25 PROTEIN"/>
    <property type="match status" value="1"/>
</dbReference>
<dbReference type="Pfam" id="PF26369">
    <property type="entry name" value="UPF0426"/>
    <property type="match status" value="1"/>
</dbReference>
<reference evidence="3" key="2">
    <citation type="submission" date="2025-08" db="UniProtKB">
        <authorList>
            <consortium name="RefSeq"/>
        </authorList>
    </citation>
    <scope>IDENTIFICATION</scope>
    <source>
        <tissue evidence="3">Leaf</tissue>
    </source>
</reference>
<feature type="region of interest" description="Disordered" evidence="1">
    <location>
        <begin position="104"/>
        <end position="130"/>
    </location>
</feature>
<sequence length="130" mass="14414">MGFVLSCTCPPSSSLLVVSQLHHRHQFSAGVKSCDLWRRPQLSPPTRRTLISKPRCFNLPQEPILSEALKEPIAFVGGMFAGLLRLDLNEEPLKDWVTRTVEASGIMEEGDDADGTVSNDQEAPQQIEIE</sequence>
<organism evidence="2 3">
    <name type="scientific">Camelina sativa</name>
    <name type="common">False flax</name>
    <name type="synonym">Myagrum sativum</name>
    <dbReference type="NCBI Taxonomy" id="90675"/>
    <lineage>
        <taxon>Eukaryota</taxon>
        <taxon>Viridiplantae</taxon>
        <taxon>Streptophyta</taxon>
        <taxon>Embryophyta</taxon>
        <taxon>Tracheophyta</taxon>
        <taxon>Spermatophyta</taxon>
        <taxon>Magnoliopsida</taxon>
        <taxon>eudicotyledons</taxon>
        <taxon>Gunneridae</taxon>
        <taxon>Pentapetalae</taxon>
        <taxon>rosids</taxon>
        <taxon>malvids</taxon>
        <taxon>Brassicales</taxon>
        <taxon>Brassicaceae</taxon>
        <taxon>Camelineae</taxon>
        <taxon>Camelina</taxon>
    </lineage>
</organism>
<keyword evidence="2" id="KW-1185">Reference proteome</keyword>
<gene>
    <name evidence="3" type="primary">LOC104776866</name>
</gene>
<dbReference type="InterPro" id="IPR040278">
    <property type="entry name" value="UPF0426"/>
</dbReference>
<dbReference type="GeneID" id="104776866"/>
<reference evidence="2" key="1">
    <citation type="journal article" date="2014" name="Nat. Commun.">
        <title>The emerging biofuel crop Camelina sativa retains a highly undifferentiated hexaploid genome structure.</title>
        <authorList>
            <person name="Kagale S."/>
            <person name="Koh C."/>
            <person name="Nixon J."/>
            <person name="Bollina V."/>
            <person name="Clarke W.E."/>
            <person name="Tuteja R."/>
            <person name="Spillane C."/>
            <person name="Robinson S.J."/>
            <person name="Links M.G."/>
            <person name="Clarke C."/>
            <person name="Higgins E.E."/>
            <person name="Huebert T."/>
            <person name="Sharpe A.G."/>
            <person name="Parkin I.A."/>
        </authorList>
    </citation>
    <scope>NUCLEOTIDE SEQUENCE [LARGE SCALE GENOMIC DNA]</scope>
    <source>
        <strain evidence="2">cv. DH55</strain>
    </source>
</reference>
<evidence type="ECO:0000313" key="3">
    <source>
        <dbReference type="RefSeq" id="XP_010499314.1"/>
    </source>
</evidence>
<evidence type="ECO:0000256" key="1">
    <source>
        <dbReference type="SAM" id="MobiDB-lite"/>
    </source>
</evidence>
<dbReference type="PANTHER" id="PTHR35996:SF1">
    <property type="entry name" value="OS04G0528100 PROTEIN"/>
    <property type="match status" value="1"/>
</dbReference>
<evidence type="ECO:0000313" key="2">
    <source>
        <dbReference type="Proteomes" id="UP000694864"/>
    </source>
</evidence>
<protein>
    <submittedName>
        <fullName evidence="3">UPF0426 protein At1g28150, chloroplastic-like</fullName>
    </submittedName>
</protein>
<name>A0ABM0YDF5_CAMSA</name>